<evidence type="ECO:0000313" key="3">
    <source>
        <dbReference type="EMBL" id="AXV65910.1"/>
    </source>
</evidence>
<organism evidence="3 4">
    <name type="scientific">Pseudoalteromonas lipolytica</name>
    <dbReference type="NCBI Taxonomy" id="570156"/>
    <lineage>
        <taxon>Bacteria</taxon>
        <taxon>Pseudomonadati</taxon>
        <taxon>Pseudomonadota</taxon>
        <taxon>Gammaproteobacteria</taxon>
        <taxon>Alteromonadales</taxon>
        <taxon>Pseudoalteromonadaceae</taxon>
        <taxon>Pseudoalteromonas</taxon>
    </lineage>
</organism>
<evidence type="ECO:0000313" key="4">
    <source>
        <dbReference type="Proteomes" id="UP000264605"/>
    </source>
</evidence>
<dbReference type="InterPro" id="IPR036388">
    <property type="entry name" value="WH-like_DNA-bd_sf"/>
</dbReference>
<dbReference type="Pfam" id="PF00486">
    <property type="entry name" value="Trans_reg_C"/>
    <property type="match status" value="1"/>
</dbReference>
<proteinExistence type="predicted"/>
<accession>A0AAD0S0G4</accession>
<dbReference type="AlphaFoldDB" id="A0AAD0S0G4"/>
<evidence type="ECO:0000256" key="1">
    <source>
        <dbReference type="ARBA" id="ARBA00023125"/>
    </source>
</evidence>
<name>A0AAD0S0G4_9GAMM</name>
<feature type="domain" description="OmpR/PhoB-type" evidence="2">
    <location>
        <begin position="31"/>
        <end position="101"/>
    </location>
</feature>
<gene>
    <name evidence="3" type="ORF">D0907_11840</name>
</gene>
<dbReference type="GO" id="GO:0006355">
    <property type="term" value="P:regulation of DNA-templated transcription"/>
    <property type="evidence" value="ECO:0007669"/>
    <property type="project" value="InterPro"/>
</dbReference>
<reference evidence="3 4" key="1">
    <citation type="submission" date="2018-08" db="EMBL/GenBank/DDBJ databases">
        <title>Draft genome sequence of Pseudoalteromonas donghaensis HJ51.</title>
        <authorList>
            <person name="Oh J."/>
            <person name="Roh D."/>
        </authorList>
    </citation>
    <scope>NUCLEOTIDE SEQUENCE [LARGE SCALE GENOMIC DNA]</scope>
    <source>
        <strain evidence="3 4">HJ51</strain>
    </source>
</reference>
<dbReference type="InterPro" id="IPR016032">
    <property type="entry name" value="Sig_transdc_resp-reg_C-effctor"/>
</dbReference>
<dbReference type="RefSeq" id="WP_118844521.1">
    <property type="nucleotide sequence ID" value="NZ_CP032090.1"/>
</dbReference>
<dbReference type="Proteomes" id="UP000264605">
    <property type="component" value="Chromosome"/>
</dbReference>
<dbReference type="SUPFAM" id="SSF46894">
    <property type="entry name" value="C-terminal effector domain of the bipartite response regulators"/>
    <property type="match status" value="1"/>
</dbReference>
<dbReference type="SMART" id="SM00862">
    <property type="entry name" value="Trans_reg_C"/>
    <property type="match status" value="1"/>
</dbReference>
<sequence>MKFQHSGTSQAPNKNKPLIFDYGSLTIYGKKNKVSPATFRVFEFLYRNIGKTVSRLELLWIGWPEQKAVLGNVNVSIYQLRIILNDTNYIIESVRGVGFKLINMGGNKIENNK</sequence>
<keyword evidence="1" id="KW-0238">DNA-binding</keyword>
<dbReference type="GO" id="GO:0000160">
    <property type="term" value="P:phosphorelay signal transduction system"/>
    <property type="evidence" value="ECO:0007669"/>
    <property type="project" value="InterPro"/>
</dbReference>
<protein>
    <submittedName>
        <fullName evidence="3">Helix-turn-helix domain-containing protein</fullName>
    </submittedName>
</protein>
<dbReference type="KEGG" id="pdj:D0907_11840"/>
<dbReference type="GO" id="GO:0003677">
    <property type="term" value="F:DNA binding"/>
    <property type="evidence" value="ECO:0007669"/>
    <property type="project" value="UniProtKB-KW"/>
</dbReference>
<evidence type="ECO:0000259" key="2">
    <source>
        <dbReference type="SMART" id="SM00862"/>
    </source>
</evidence>
<dbReference type="GeneID" id="99506160"/>
<dbReference type="Gene3D" id="1.10.10.10">
    <property type="entry name" value="Winged helix-like DNA-binding domain superfamily/Winged helix DNA-binding domain"/>
    <property type="match status" value="1"/>
</dbReference>
<dbReference type="InterPro" id="IPR001867">
    <property type="entry name" value="OmpR/PhoB-type_DNA-bd"/>
</dbReference>
<dbReference type="EMBL" id="CP032090">
    <property type="protein sequence ID" value="AXV65910.1"/>
    <property type="molecule type" value="Genomic_DNA"/>
</dbReference>